<dbReference type="PRINTS" id="PR00080">
    <property type="entry name" value="SDRFAMILY"/>
</dbReference>
<feature type="non-terminal residue" evidence="2">
    <location>
        <position position="1"/>
    </location>
</feature>
<dbReference type="SUPFAM" id="SSF51735">
    <property type="entry name" value="NAD(P)-binding Rossmann-fold domains"/>
    <property type="match status" value="1"/>
</dbReference>
<dbReference type="EMBL" id="BARS01029668">
    <property type="protein sequence ID" value="GAG07126.1"/>
    <property type="molecule type" value="Genomic_DNA"/>
</dbReference>
<evidence type="ECO:0008006" key="3">
    <source>
        <dbReference type="Google" id="ProtNLM"/>
    </source>
</evidence>
<dbReference type="CDD" id="cd05233">
    <property type="entry name" value="SDR_c"/>
    <property type="match status" value="1"/>
</dbReference>
<dbReference type="AlphaFoldDB" id="X0W318"/>
<dbReference type="InterPro" id="IPR036291">
    <property type="entry name" value="NAD(P)-bd_dom_sf"/>
</dbReference>
<accession>X0W318</accession>
<dbReference type="PRINTS" id="PR00081">
    <property type="entry name" value="GDHRDH"/>
</dbReference>
<name>X0W318_9ZZZZ</name>
<dbReference type="PANTHER" id="PTHR42760">
    <property type="entry name" value="SHORT-CHAIN DEHYDROGENASES/REDUCTASES FAMILY MEMBER"/>
    <property type="match status" value="1"/>
</dbReference>
<reference evidence="2" key="1">
    <citation type="journal article" date="2014" name="Front. Microbiol.">
        <title>High frequency of phylogenetically diverse reductive dehalogenase-homologous genes in deep subseafloor sedimentary metagenomes.</title>
        <authorList>
            <person name="Kawai M."/>
            <person name="Futagami T."/>
            <person name="Toyoda A."/>
            <person name="Takaki Y."/>
            <person name="Nishi S."/>
            <person name="Hori S."/>
            <person name="Arai W."/>
            <person name="Tsubouchi T."/>
            <person name="Morono Y."/>
            <person name="Uchiyama I."/>
            <person name="Ito T."/>
            <person name="Fujiyama A."/>
            <person name="Inagaki F."/>
            <person name="Takami H."/>
        </authorList>
    </citation>
    <scope>NUCLEOTIDE SEQUENCE</scope>
    <source>
        <strain evidence="2">Expedition CK06-06</strain>
    </source>
</reference>
<comment type="caution">
    <text evidence="2">The sequence shown here is derived from an EMBL/GenBank/DDBJ whole genome shotgun (WGS) entry which is preliminary data.</text>
</comment>
<organism evidence="2">
    <name type="scientific">marine sediment metagenome</name>
    <dbReference type="NCBI Taxonomy" id="412755"/>
    <lineage>
        <taxon>unclassified sequences</taxon>
        <taxon>metagenomes</taxon>
        <taxon>ecological metagenomes</taxon>
    </lineage>
</organism>
<comment type="similarity">
    <text evidence="1">Belongs to the short-chain dehydrogenases/reductases (SDR) family.</text>
</comment>
<proteinExistence type="inferred from homology"/>
<dbReference type="Gene3D" id="3.40.50.720">
    <property type="entry name" value="NAD(P)-binding Rossmann-like Domain"/>
    <property type="match status" value="1"/>
</dbReference>
<gene>
    <name evidence="2" type="ORF">S01H1_46335</name>
</gene>
<dbReference type="PROSITE" id="PS00061">
    <property type="entry name" value="ADH_SHORT"/>
    <property type="match status" value="1"/>
</dbReference>
<dbReference type="Pfam" id="PF13561">
    <property type="entry name" value="adh_short_C2"/>
    <property type="match status" value="1"/>
</dbReference>
<evidence type="ECO:0000313" key="2">
    <source>
        <dbReference type="EMBL" id="GAG07126.1"/>
    </source>
</evidence>
<sequence>ADVRHEKQVNEMVERFAKEAGGIDILVNNAGDLIDRQPFETATLEYHEDIYATNVRSVFLVTRAALAHLKKGKGNIVNIGSVAGHTGGAGGSGIYAAAKAAVATYTIAMANEFAKYGIRVNSVLPGLIETRFHMRYSSAERRKAVAEQTPLGRNGTAEDIAKAVLFLASEAAAFITGEYIAVNGGLYMRV</sequence>
<dbReference type="FunFam" id="3.40.50.720:FF:000084">
    <property type="entry name" value="Short-chain dehydrogenase reductase"/>
    <property type="match status" value="1"/>
</dbReference>
<protein>
    <recommendedName>
        <fullName evidence="3">SDR family oxidoreductase</fullName>
    </recommendedName>
</protein>
<dbReference type="InterPro" id="IPR020904">
    <property type="entry name" value="Sc_DH/Rdtase_CS"/>
</dbReference>
<dbReference type="GO" id="GO:0016616">
    <property type="term" value="F:oxidoreductase activity, acting on the CH-OH group of donors, NAD or NADP as acceptor"/>
    <property type="evidence" value="ECO:0007669"/>
    <property type="project" value="TreeGrafter"/>
</dbReference>
<dbReference type="InterPro" id="IPR002347">
    <property type="entry name" value="SDR_fam"/>
</dbReference>
<evidence type="ECO:0000256" key="1">
    <source>
        <dbReference type="ARBA" id="ARBA00006484"/>
    </source>
</evidence>